<dbReference type="Proteomes" id="UP001341281">
    <property type="component" value="Chromosome 09"/>
</dbReference>
<sequence>MCCEDCREVEEHAERLPGVVLLVIQGLERTSSGLAWPEEQRGTTRMAGTAAMDRESAREGREKKQGSKGKKEKEDVKVSHMSPERSTEQEASALRKRRREMRALTNGEEDGAGGERTPGSGTDGADWSGGVRSEGEALPQGLRKAPTGWRGGGAGGGGVEVPGGQKEADLSHPPMVGVEDTSSMVPPSMASPWTRRRGGSAVFEALVGRERTRRRRKEAPRGGR</sequence>
<feature type="compositionally biased region" description="Basic and acidic residues" evidence="1">
    <location>
        <begin position="52"/>
        <end position="88"/>
    </location>
</feature>
<dbReference type="AlphaFoldDB" id="A0AAQ3UK34"/>
<name>A0AAQ3UK34_PASNO</name>
<reference evidence="2 3" key="1">
    <citation type="submission" date="2024-02" db="EMBL/GenBank/DDBJ databases">
        <title>High-quality chromosome-scale genome assembly of Pensacola bahiagrass (Paspalum notatum Flugge var. saurae).</title>
        <authorList>
            <person name="Vega J.M."/>
            <person name="Podio M."/>
            <person name="Orjuela J."/>
            <person name="Siena L.A."/>
            <person name="Pessino S.C."/>
            <person name="Combes M.C."/>
            <person name="Mariac C."/>
            <person name="Albertini E."/>
            <person name="Pupilli F."/>
            <person name="Ortiz J.P.A."/>
            <person name="Leblanc O."/>
        </authorList>
    </citation>
    <scope>NUCLEOTIDE SEQUENCE [LARGE SCALE GENOMIC DNA]</scope>
    <source>
        <strain evidence="2">R1</strain>
        <tissue evidence="2">Leaf</tissue>
    </source>
</reference>
<gene>
    <name evidence="2" type="ORF">U9M48_037835</name>
</gene>
<dbReference type="EMBL" id="CP144753">
    <property type="protein sequence ID" value="WVZ91700.1"/>
    <property type="molecule type" value="Genomic_DNA"/>
</dbReference>
<feature type="region of interest" description="Disordered" evidence="1">
    <location>
        <begin position="34"/>
        <end position="224"/>
    </location>
</feature>
<proteinExistence type="predicted"/>
<evidence type="ECO:0000313" key="3">
    <source>
        <dbReference type="Proteomes" id="UP001341281"/>
    </source>
</evidence>
<accession>A0AAQ3UK34</accession>
<organism evidence="2 3">
    <name type="scientific">Paspalum notatum var. saurae</name>
    <dbReference type="NCBI Taxonomy" id="547442"/>
    <lineage>
        <taxon>Eukaryota</taxon>
        <taxon>Viridiplantae</taxon>
        <taxon>Streptophyta</taxon>
        <taxon>Embryophyta</taxon>
        <taxon>Tracheophyta</taxon>
        <taxon>Spermatophyta</taxon>
        <taxon>Magnoliopsida</taxon>
        <taxon>Liliopsida</taxon>
        <taxon>Poales</taxon>
        <taxon>Poaceae</taxon>
        <taxon>PACMAD clade</taxon>
        <taxon>Panicoideae</taxon>
        <taxon>Andropogonodae</taxon>
        <taxon>Paspaleae</taxon>
        <taxon>Paspalinae</taxon>
        <taxon>Paspalum</taxon>
    </lineage>
</organism>
<keyword evidence="3" id="KW-1185">Reference proteome</keyword>
<evidence type="ECO:0000256" key="1">
    <source>
        <dbReference type="SAM" id="MobiDB-lite"/>
    </source>
</evidence>
<evidence type="ECO:0000313" key="2">
    <source>
        <dbReference type="EMBL" id="WVZ91700.1"/>
    </source>
</evidence>
<protein>
    <submittedName>
        <fullName evidence="2">Uncharacterized protein</fullName>
    </submittedName>
</protein>
<feature type="compositionally biased region" description="Gly residues" evidence="1">
    <location>
        <begin position="149"/>
        <end position="161"/>
    </location>
</feature>